<feature type="binding site" evidence="4">
    <location>
        <position position="64"/>
    </location>
    <ligand>
        <name>a divalent metal cation</name>
        <dbReference type="ChEBI" id="CHEBI:60240"/>
        <label>2</label>
    </ligand>
</feature>
<dbReference type="Pfam" id="PF01784">
    <property type="entry name" value="DUF34_NIF3"/>
    <property type="match status" value="1"/>
</dbReference>
<protein>
    <recommendedName>
        <fullName evidence="2">GTP cyclohydrolase 1 type 2 homolog</fullName>
    </recommendedName>
</protein>
<dbReference type="EMBL" id="ADLN01000046">
    <property type="protein sequence ID" value="EHI59792.1"/>
    <property type="molecule type" value="Genomic_DNA"/>
</dbReference>
<feature type="binding site" evidence="4">
    <location>
        <position position="65"/>
    </location>
    <ligand>
        <name>a divalent metal cation</name>
        <dbReference type="ChEBI" id="CHEBI:60240"/>
        <label>1</label>
    </ligand>
</feature>
<dbReference type="InterPro" id="IPR036069">
    <property type="entry name" value="DUF34/NIF3_sf"/>
</dbReference>
<dbReference type="SUPFAM" id="SSF102705">
    <property type="entry name" value="NIF3 (NGG1p interacting factor 3)-like"/>
    <property type="match status" value="1"/>
</dbReference>
<evidence type="ECO:0000256" key="2">
    <source>
        <dbReference type="ARBA" id="ARBA00022112"/>
    </source>
</evidence>
<sequence length="266" mass="29232">MKCSDIIRHLERLAPADYACDWDNPGLLAGRSSKEVHRIMIALDATDEVIEQAVKEDVDLLLTHHPLIFGSLKMINDMSFVARRVVKLLRHDIACYAMHTNFDSAPGGMADLAAARLHLVDTHILDLTGVSPEGVHYGIGKVGYLPLAMSLEELSREVKRAFGLPFVLVYGMEETKESIRKVAICPGSGRHMVEISEKWGAQALITGDIGHHDGIDAVDGGIAIIDGGHYGLEHIFIDFMDTYIREQVDGNLEIVKAPIKFPASVL</sequence>
<accession>G5IFK9</accession>
<evidence type="ECO:0000256" key="4">
    <source>
        <dbReference type="PIRSR" id="PIRSR602678-1"/>
    </source>
</evidence>
<dbReference type="Gene3D" id="3.40.1390.30">
    <property type="entry name" value="NIF3 (NGG1p interacting factor 3)-like"/>
    <property type="match status" value="2"/>
</dbReference>
<feature type="binding site" evidence="4">
    <location>
        <position position="103"/>
    </location>
    <ligand>
        <name>a divalent metal cation</name>
        <dbReference type="ChEBI" id="CHEBI:60240"/>
        <label>1</label>
    </ligand>
</feature>
<dbReference type="HOGENOM" id="CLU_037423_2_0_9"/>
<dbReference type="InterPro" id="IPR002678">
    <property type="entry name" value="DUF34/NIF3"/>
</dbReference>
<feature type="binding site" evidence="4">
    <location>
        <position position="229"/>
    </location>
    <ligand>
        <name>a divalent metal cation</name>
        <dbReference type="ChEBI" id="CHEBI:60240"/>
        <label>1</label>
    </ligand>
</feature>
<evidence type="ECO:0000256" key="1">
    <source>
        <dbReference type="ARBA" id="ARBA00006964"/>
    </source>
</evidence>
<organism evidence="5 6">
    <name type="scientific">Hungatella hathewayi WAL-18680</name>
    <dbReference type="NCBI Taxonomy" id="742737"/>
    <lineage>
        <taxon>Bacteria</taxon>
        <taxon>Bacillati</taxon>
        <taxon>Bacillota</taxon>
        <taxon>Clostridia</taxon>
        <taxon>Lachnospirales</taxon>
        <taxon>Lachnospiraceae</taxon>
        <taxon>Hungatella</taxon>
    </lineage>
</organism>
<proteinExistence type="inferred from homology"/>
<comment type="caution">
    <text evidence="5">The sequence shown here is derived from an EMBL/GenBank/DDBJ whole genome shotgun (WGS) entry which is preliminary data.</text>
</comment>
<dbReference type="PATRIC" id="fig|742737.3.peg.2312"/>
<feature type="binding site" evidence="4">
    <location>
        <position position="233"/>
    </location>
    <ligand>
        <name>a divalent metal cation</name>
        <dbReference type="ChEBI" id="CHEBI:60240"/>
        <label>1</label>
    </ligand>
</feature>
<dbReference type="OrthoDB" id="9792792at2"/>
<keyword evidence="6" id="KW-1185">Reference proteome</keyword>
<dbReference type="AlphaFoldDB" id="G5IFK9"/>
<gene>
    <name evidence="5" type="ORF">HMPREF9473_02287</name>
</gene>
<evidence type="ECO:0000313" key="5">
    <source>
        <dbReference type="EMBL" id="EHI59792.1"/>
    </source>
</evidence>
<keyword evidence="3 4" id="KW-0479">Metal-binding</keyword>
<dbReference type="PANTHER" id="PTHR13799">
    <property type="entry name" value="NGG1 INTERACTING FACTOR 3"/>
    <property type="match status" value="1"/>
</dbReference>
<dbReference type="GO" id="GO:0046872">
    <property type="term" value="F:metal ion binding"/>
    <property type="evidence" value="ECO:0007669"/>
    <property type="project" value="UniProtKB-KW"/>
</dbReference>
<dbReference type="GO" id="GO:0005737">
    <property type="term" value="C:cytoplasm"/>
    <property type="evidence" value="ECO:0007669"/>
    <property type="project" value="TreeGrafter"/>
</dbReference>
<dbReference type="RefSeq" id="WP_006780267.1">
    <property type="nucleotide sequence ID" value="NZ_CP040506.1"/>
</dbReference>
<dbReference type="FunFam" id="3.40.1390.30:FF:000001">
    <property type="entry name" value="GTP cyclohydrolase 1 type 2"/>
    <property type="match status" value="1"/>
</dbReference>
<dbReference type="PANTHER" id="PTHR13799:SF14">
    <property type="entry name" value="GTP CYCLOHYDROLASE 1 TYPE 2 HOMOLOG"/>
    <property type="match status" value="1"/>
</dbReference>
<comment type="similarity">
    <text evidence="1">Belongs to the GTP cyclohydrolase I type 2/NIF3 family.</text>
</comment>
<name>G5IFK9_9FIRM</name>
<dbReference type="NCBIfam" id="TIGR00486">
    <property type="entry name" value="YbgI_SA1388"/>
    <property type="match status" value="1"/>
</dbReference>
<evidence type="ECO:0000313" key="6">
    <source>
        <dbReference type="Proteomes" id="UP000005384"/>
    </source>
</evidence>
<dbReference type="Proteomes" id="UP000005384">
    <property type="component" value="Unassembled WGS sequence"/>
</dbReference>
<reference evidence="5 6" key="1">
    <citation type="submission" date="2011-08" db="EMBL/GenBank/DDBJ databases">
        <title>The Genome Sequence of Clostridium hathewayi WAL-18680.</title>
        <authorList>
            <consortium name="The Broad Institute Genome Sequencing Platform"/>
            <person name="Earl A."/>
            <person name="Ward D."/>
            <person name="Feldgarden M."/>
            <person name="Gevers D."/>
            <person name="Finegold S.M."/>
            <person name="Summanen P.H."/>
            <person name="Molitoris D.R."/>
            <person name="Song M."/>
            <person name="Daigneault M."/>
            <person name="Allen-Vercoe E."/>
            <person name="Young S.K."/>
            <person name="Zeng Q."/>
            <person name="Gargeya S."/>
            <person name="Fitzgerald M."/>
            <person name="Haas B."/>
            <person name="Abouelleil A."/>
            <person name="Alvarado L."/>
            <person name="Arachchi H.M."/>
            <person name="Berlin A."/>
            <person name="Brown A."/>
            <person name="Chapman S.B."/>
            <person name="Chen Z."/>
            <person name="Dunbar C."/>
            <person name="Freedman E."/>
            <person name="Gearin G."/>
            <person name="Gellesch M."/>
            <person name="Goldberg J."/>
            <person name="Griggs A."/>
            <person name="Gujja S."/>
            <person name="Heiman D."/>
            <person name="Howarth C."/>
            <person name="Larson L."/>
            <person name="Lui A."/>
            <person name="MacDonald P.J.P."/>
            <person name="Montmayeur A."/>
            <person name="Murphy C."/>
            <person name="Neiman D."/>
            <person name="Pearson M."/>
            <person name="Priest M."/>
            <person name="Roberts A."/>
            <person name="Saif S."/>
            <person name="Shea T."/>
            <person name="Shenoy N."/>
            <person name="Sisk P."/>
            <person name="Stolte C."/>
            <person name="Sykes S."/>
            <person name="Wortman J."/>
            <person name="Nusbaum C."/>
            <person name="Birren B."/>
        </authorList>
    </citation>
    <scope>NUCLEOTIDE SEQUENCE [LARGE SCALE GENOMIC DNA]</scope>
    <source>
        <strain evidence="5 6">WAL-18680</strain>
    </source>
</reference>
<evidence type="ECO:0000256" key="3">
    <source>
        <dbReference type="ARBA" id="ARBA00022723"/>
    </source>
</evidence>